<dbReference type="RefSeq" id="WP_079646601.1">
    <property type="nucleotide sequence ID" value="NZ_FUYM01000001.1"/>
</dbReference>
<organism evidence="2 3">
    <name type="scientific">Rhizorhabdus histidinilytica</name>
    <dbReference type="NCBI Taxonomy" id="439228"/>
    <lineage>
        <taxon>Bacteria</taxon>
        <taxon>Pseudomonadati</taxon>
        <taxon>Pseudomonadota</taxon>
        <taxon>Alphaproteobacteria</taxon>
        <taxon>Sphingomonadales</taxon>
        <taxon>Sphingomonadaceae</taxon>
        <taxon>Rhizorhabdus</taxon>
    </lineage>
</organism>
<keyword evidence="1" id="KW-1133">Transmembrane helix</keyword>
<evidence type="ECO:0000313" key="3">
    <source>
        <dbReference type="Proteomes" id="UP000189818"/>
    </source>
</evidence>
<keyword evidence="1" id="KW-0472">Membrane</keyword>
<evidence type="ECO:0000256" key="1">
    <source>
        <dbReference type="SAM" id="Phobius"/>
    </source>
</evidence>
<protein>
    <submittedName>
        <fullName evidence="2">Uncharacterized protein</fullName>
    </submittedName>
</protein>
<evidence type="ECO:0000313" key="2">
    <source>
        <dbReference type="EMBL" id="SKB31043.1"/>
    </source>
</evidence>
<reference evidence="3" key="1">
    <citation type="submission" date="2017-02" db="EMBL/GenBank/DDBJ databases">
        <authorList>
            <person name="Varghese N."/>
            <person name="Submissions S."/>
        </authorList>
    </citation>
    <scope>NUCLEOTIDE SEQUENCE [LARGE SCALE GENOMIC DNA]</scope>
    <source>
        <strain evidence="3">UM2</strain>
    </source>
</reference>
<accession>A0A1T5A8Q4</accession>
<gene>
    <name evidence="2" type="ORF">SAMN06295920_101685</name>
</gene>
<dbReference type="Proteomes" id="UP000189818">
    <property type="component" value="Unassembled WGS sequence"/>
</dbReference>
<dbReference type="EMBL" id="FUYM01000001">
    <property type="protein sequence ID" value="SKB31043.1"/>
    <property type="molecule type" value="Genomic_DNA"/>
</dbReference>
<dbReference type="AlphaFoldDB" id="A0A1T5A8Q4"/>
<keyword evidence="3" id="KW-1185">Reference proteome</keyword>
<feature type="transmembrane region" description="Helical" evidence="1">
    <location>
        <begin position="40"/>
        <end position="62"/>
    </location>
</feature>
<dbReference type="STRING" id="439228.SAMN06295920_101685"/>
<proteinExistence type="predicted"/>
<sequence length="66" mass="7793">MKRKLAFALIWLVAVNLFLVAAYAFTVWEMPPSIDRWPPFNRLLLLTFNTWVVCMVMTYPSFRKAP</sequence>
<name>A0A1T5A8Q4_9SPHN</name>
<keyword evidence="1" id="KW-0812">Transmembrane</keyword>